<reference evidence="18 19" key="1">
    <citation type="journal article" date="2014" name="Syst. Appl. Microbiol.">
        <title>Evidence for the existence of two new members of the family Chlamydiaceae and proposal of Chlamydia avium sp. nov. and Chlamydia gallinacea sp. nov.</title>
        <authorList>
            <person name="Sachse K."/>
            <person name="Laroucau K."/>
            <person name="Riege K."/>
            <person name="Wehner S."/>
            <person name="Dilcher M."/>
            <person name="Creasy H.H."/>
            <person name="Weidmann M."/>
            <person name="Myers G."/>
            <person name="Vorimore F."/>
            <person name="Vicari N."/>
            <person name="Magnino S."/>
            <person name="Liebler-Tenorio E."/>
            <person name="Ruettger A."/>
            <person name="Bavoil P.M."/>
            <person name="Hufert F.T."/>
            <person name="Rossello-Mora R."/>
            <person name="Marz M."/>
        </authorList>
    </citation>
    <scope>NUCLEOTIDE SEQUENCE [LARGE SCALE GENOMIC DNA]</scope>
    <source>
        <strain evidence="18 19">08-1274/3</strain>
    </source>
</reference>
<keyword evidence="2" id="KW-0963">Cytoplasm</keyword>
<dbReference type="GO" id="GO:0003677">
    <property type="term" value="F:DNA binding"/>
    <property type="evidence" value="ECO:0007669"/>
    <property type="project" value="UniProtKB-KW"/>
</dbReference>
<evidence type="ECO:0000256" key="3">
    <source>
        <dbReference type="ARBA" id="ARBA00022723"/>
    </source>
</evidence>
<proteinExistence type="inferred from homology"/>
<protein>
    <recommendedName>
        <fullName evidence="15">UvrABC system protein A</fullName>
    </recommendedName>
    <alternativeName>
        <fullName evidence="16">Excinuclease ABC subunit A</fullName>
    </alternativeName>
</protein>
<gene>
    <name evidence="18" type="ORF">M787_000245</name>
</gene>
<sequence>MNIKHPVRICGITVRNLKNISIEFLPGEIILLTGVSGSGKSSLAFDTIYAAGRKNYVSTLPAFFATTLATLPDPAIEHLVGLSPTIAVKQQPYSHHVHATVGSATELSQHLALLFSLDGEARDPSTKKILQLQSKEKILTIVENLPNNTQITLLAPLKDTSIASIQECIRQGYTKVRIHDKTITPIYPFLSQPLDDKAPVDIVVDTLIKNETNKARLKVSLLAALSLGEGQCHLVTPDYEETFSTQIYVPETQRTYTPLTPQAFSPHSLQGRCLSCQGTGILVTIDNPSLIQQNLSIRENCCTLAGNCSTYFYHTLYQALADTLHFSLDTPWKDLSQEVQQAFLYGKGYLVLPVRLFDSTLGKKMLSHKLWKGILNDIGEKVRYSAKPKEHLPPGTSACPCPTCQGSGIEEYACAATWKGKTFVEFQKMPLNDLFYFLSTVQGESQAISEVLDGLRNRLSLLIDLGLPYLTLDRTLSTLSGGEQERTVLAKHLGAELSGITYILDEPSIGLHPQDTHKLIRVIQKLRNQGNSVLLVEHDEKMISFVDRIIDIGPGAGIFGGEVLFNGSPKDFLQSCQSLTAKYLRQELKIEIPQKRPPTTAQISLTHITTNNLKDITITLPLERITAVTGVSGSGKSSLINDTLVPAVENIIQGNPSPFLTISGGKIERLVHSTRDLPGRSQRSIPLTYIKAFDELRNLFAQQAKSKRLGLTKGHFSFNLSLGSCSECQGLGSIAVSEDLVPIPCSLCQGKRFQPQILEVQYQGKSIADILEMTAYEAEKFFITTPSIHEKIHALCMLGLDHLPLGRPLSSLSGGEIQRLKLAYELLSPGKKPTLYILDEPTTGLHTHDVHSLIPVLLSLTYQGHTVILIEHNMHMVKIADHILELGPEGGERGGYLLASCSPEELIHLDTPTAKALRPYRNNTLQLSEQLHPTPVPSFPKEIIVRDAYHHNLKHIDVSIPRNSFTIISGPSASGKHSLVFDILYASGNITYAELFPTYIREALIKQTPLPQVKSVRGLSPVVAIKKTGIRKNSRHSLASSLGITKNLEKLFSLLGKPHSPVTGEALIKITPQTIVDHLLAHYLNSYVTITSPLSPDEDIDLSLKTKQKEGYLKVFANNTCYDLEEPLPQVLKDPAIVVQHMKITKNHISSLLSSITLAFSLSSTIRLHIHHSPQKTETLSYALGWQDSQGVQYPHITHKHLSREHREGQCPQCLGSGTVEKLSFLEHKEKICDYTPLDLFHYFFPESSPQPVLHLLKTLRIPKHKKIKDFSSSEEQQLFLKESNDSLEKIFLDAWHLDSSCSLLHPLISSKTCPSCHGWGIHPYAQEVRIHTVSLVQIYQEDTHFLRKFLSTIDDPSAQPLVQKLTICLNYIDKVGLSYITLSQEQHTLSDGEYYRLHLAKKISTNLTDIVYLLENPLSGLHPHDFPIIVNLLKELVSNHNTVIATDCNTESLSYADHTITLGPGPGPQGGYITTYQPVPIDYFPLESSTTPEIFSINLSIHNINNLHVEVPVQRIVAIAGVSGSGKTSLLVEGFYKHAQQLITKGASPYFSHVVLLDSHPISSLQRSDISTYFHVAPHLRNFYASLTQAQALNLSPSMFSTNTKQGQCSDCLGLGYHLIDRAFYALEKRTCPTCSGYRIQPLTQEVVYEGIHFGKLLQLPIVEVAKMFAFLKNIQAPLQALIQGGLGYLPLGQNLASLSLSEKISIKITKALYLPPKKPTLFLLDEVSTSLDKDKKNSLYKVFRSLTSQGHSIIYIDHDLELLKRADFIIELGPGSGKHGGNILFSGHPKDITTATASILKTYLS</sequence>
<feature type="domain" description="ABC transporter" evidence="17">
    <location>
        <begin position="1490"/>
        <end position="1801"/>
    </location>
</feature>
<accession>A0A173DXW3</accession>
<dbReference type="Gene3D" id="1.10.8.280">
    <property type="entry name" value="ABC transporter ATPase domain-like"/>
    <property type="match status" value="1"/>
</dbReference>
<evidence type="ECO:0000256" key="8">
    <source>
        <dbReference type="ARBA" id="ARBA00022771"/>
    </source>
</evidence>
<evidence type="ECO:0000313" key="19">
    <source>
        <dbReference type="Proteomes" id="UP000019147"/>
    </source>
</evidence>
<dbReference type="GO" id="GO:0005737">
    <property type="term" value="C:cytoplasm"/>
    <property type="evidence" value="ECO:0007669"/>
    <property type="project" value="UniProtKB-SubCell"/>
</dbReference>
<dbReference type="Gene3D" id="3.40.50.300">
    <property type="entry name" value="P-loop containing nucleotide triphosphate hydrolases"/>
    <property type="match status" value="5"/>
</dbReference>
<dbReference type="EMBL" id="CP015840">
    <property type="protein sequence ID" value="ANG65761.1"/>
    <property type="molecule type" value="Genomic_DNA"/>
</dbReference>
<dbReference type="InterPro" id="IPR004602">
    <property type="entry name" value="UvrA"/>
</dbReference>
<evidence type="ECO:0000256" key="5">
    <source>
        <dbReference type="ARBA" id="ARBA00022741"/>
    </source>
</evidence>
<evidence type="ECO:0000259" key="17">
    <source>
        <dbReference type="PROSITE" id="PS50893"/>
    </source>
</evidence>
<dbReference type="KEGG" id="cgz:M787_000245"/>
<evidence type="ECO:0000256" key="14">
    <source>
        <dbReference type="ARBA" id="ARBA00038000"/>
    </source>
</evidence>
<dbReference type="Proteomes" id="UP000019147">
    <property type="component" value="Chromosome"/>
</dbReference>
<evidence type="ECO:0000256" key="16">
    <source>
        <dbReference type="ARBA" id="ARBA00042156"/>
    </source>
</evidence>
<dbReference type="InterPro" id="IPR003593">
    <property type="entry name" value="AAA+_ATPase"/>
</dbReference>
<keyword evidence="3" id="KW-0479">Metal-binding</keyword>
<name>A0A173DXW3_9CHLA</name>
<dbReference type="InterPro" id="IPR027417">
    <property type="entry name" value="P-loop_NTPase"/>
</dbReference>
<dbReference type="PANTHER" id="PTHR43152:SF3">
    <property type="entry name" value="UVRABC SYSTEM PROTEIN A"/>
    <property type="match status" value="1"/>
</dbReference>
<dbReference type="NCBIfam" id="NF001885">
    <property type="entry name" value="PRK00635.1"/>
    <property type="match status" value="1"/>
</dbReference>
<dbReference type="PANTHER" id="PTHR43152">
    <property type="entry name" value="UVRABC SYSTEM PROTEIN A"/>
    <property type="match status" value="1"/>
</dbReference>
<dbReference type="eggNOG" id="COG0178">
    <property type="taxonomic scope" value="Bacteria"/>
</dbReference>
<evidence type="ECO:0000256" key="9">
    <source>
        <dbReference type="ARBA" id="ARBA00022833"/>
    </source>
</evidence>
<keyword evidence="4" id="KW-0677">Repeat</keyword>
<evidence type="ECO:0000256" key="6">
    <source>
        <dbReference type="ARBA" id="ARBA00022763"/>
    </source>
</evidence>
<dbReference type="InterPro" id="IPR041102">
    <property type="entry name" value="UvrA_inter"/>
</dbReference>
<evidence type="ECO:0000313" key="18">
    <source>
        <dbReference type="EMBL" id="ANG65761.1"/>
    </source>
</evidence>
<keyword evidence="10" id="KW-0067">ATP-binding</keyword>
<comment type="similarity">
    <text evidence="14">Belongs to the ABC transporter superfamily. UvrA family.</text>
</comment>
<feature type="domain" description="ABC transporter" evidence="17">
    <location>
        <begin position="598"/>
        <end position="913"/>
    </location>
</feature>
<evidence type="ECO:0000256" key="4">
    <source>
        <dbReference type="ARBA" id="ARBA00022737"/>
    </source>
</evidence>
<dbReference type="Pfam" id="PF17755">
    <property type="entry name" value="UvrA_DNA-bind"/>
    <property type="match status" value="1"/>
</dbReference>
<keyword evidence="13" id="KW-0234">DNA repair</keyword>
<dbReference type="InterPro" id="IPR041552">
    <property type="entry name" value="UvrA_DNA-bd"/>
</dbReference>
<dbReference type="GO" id="GO:0016887">
    <property type="term" value="F:ATP hydrolysis activity"/>
    <property type="evidence" value="ECO:0007669"/>
    <property type="project" value="InterPro"/>
</dbReference>
<keyword evidence="11" id="KW-0267">Excision nuclease</keyword>
<dbReference type="GO" id="GO:0005524">
    <property type="term" value="F:ATP binding"/>
    <property type="evidence" value="ECO:0007669"/>
    <property type="project" value="UniProtKB-KW"/>
</dbReference>
<dbReference type="SUPFAM" id="SSF52540">
    <property type="entry name" value="P-loop containing nucleoside triphosphate hydrolases"/>
    <property type="match status" value="4"/>
</dbReference>
<dbReference type="SMART" id="SM00382">
    <property type="entry name" value="AAA"/>
    <property type="match status" value="2"/>
</dbReference>
<dbReference type="Gene3D" id="1.20.1580.10">
    <property type="entry name" value="ABC transporter ATPase like domain"/>
    <property type="match status" value="3"/>
</dbReference>
<keyword evidence="8" id="KW-0863">Zinc-finger</keyword>
<dbReference type="GO" id="GO:0008270">
    <property type="term" value="F:zinc ion binding"/>
    <property type="evidence" value="ECO:0007669"/>
    <property type="project" value="UniProtKB-KW"/>
</dbReference>
<dbReference type="Gene3D" id="3.30.1490.20">
    <property type="entry name" value="ATP-grasp fold, A domain"/>
    <property type="match status" value="1"/>
</dbReference>
<dbReference type="GO" id="GO:0009380">
    <property type="term" value="C:excinuclease repair complex"/>
    <property type="evidence" value="ECO:0007669"/>
    <property type="project" value="InterPro"/>
</dbReference>
<keyword evidence="12" id="KW-0238">DNA-binding</keyword>
<keyword evidence="5" id="KW-0547">Nucleotide-binding</keyword>
<dbReference type="InterPro" id="IPR003439">
    <property type="entry name" value="ABC_transporter-like_ATP-bd"/>
</dbReference>
<keyword evidence="6" id="KW-0227">DNA damage</keyword>
<dbReference type="STRING" id="1143323.M787_000245"/>
<evidence type="ECO:0000256" key="12">
    <source>
        <dbReference type="ARBA" id="ARBA00023125"/>
    </source>
</evidence>
<keyword evidence="9" id="KW-0862">Zinc</keyword>
<evidence type="ECO:0000256" key="7">
    <source>
        <dbReference type="ARBA" id="ARBA00022769"/>
    </source>
</evidence>
<evidence type="ECO:0000256" key="13">
    <source>
        <dbReference type="ARBA" id="ARBA00023204"/>
    </source>
</evidence>
<organism evidence="18 19">
    <name type="scientific">Chlamydia gallinacea 08-1274/3</name>
    <dbReference type="NCBI Taxonomy" id="1143323"/>
    <lineage>
        <taxon>Bacteria</taxon>
        <taxon>Pseudomonadati</taxon>
        <taxon>Chlamydiota</taxon>
        <taxon>Chlamydiia</taxon>
        <taxon>Chlamydiales</taxon>
        <taxon>Chlamydiaceae</taxon>
        <taxon>Chlamydia/Chlamydophila group</taxon>
        <taxon>Chlamydia</taxon>
    </lineage>
</organism>
<dbReference type="Gene3D" id="3.30.190.20">
    <property type="match status" value="1"/>
</dbReference>
<comment type="subcellular location">
    <subcellularLocation>
        <location evidence="1">Cytoplasm</location>
    </subcellularLocation>
</comment>
<dbReference type="Pfam" id="PF17760">
    <property type="entry name" value="UvrA_inter"/>
    <property type="match status" value="2"/>
</dbReference>
<dbReference type="PROSITE" id="PS50893">
    <property type="entry name" value="ABC_TRANSPORTER_2"/>
    <property type="match status" value="2"/>
</dbReference>
<dbReference type="InterPro" id="IPR013815">
    <property type="entry name" value="ATP_grasp_subdomain_1"/>
</dbReference>
<evidence type="ECO:0000256" key="2">
    <source>
        <dbReference type="ARBA" id="ARBA00022490"/>
    </source>
</evidence>
<dbReference type="GO" id="GO:0004518">
    <property type="term" value="F:nuclease activity"/>
    <property type="evidence" value="ECO:0007669"/>
    <property type="project" value="UniProtKB-KW"/>
</dbReference>
<dbReference type="NCBIfam" id="TIGR00630">
    <property type="entry name" value="uvra"/>
    <property type="match status" value="1"/>
</dbReference>
<evidence type="ECO:0000256" key="10">
    <source>
        <dbReference type="ARBA" id="ARBA00022840"/>
    </source>
</evidence>
<dbReference type="Pfam" id="PF00005">
    <property type="entry name" value="ABC_tran"/>
    <property type="match status" value="1"/>
</dbReference>
<dbReference type="GO" id="GO:0006289">
    <property type="term" value="P:nucleotide-excision repair"/>
    <property type="evidence" value="ECO:0007669"/>
    <property type="project" value="InterPro"/>
</dbReference>
<evidence type="ECO:0000256" key="1">
    <source>
        <dbReference type="ARBA" id="ARBA00004496"/>
    </source>
</evidence>
<evidence type="ECO:0000256" key="11">
    <source>
        <dbReference type="ARBA" id="ARBA00022881"/>
    </source>
</evidence>
<keyword evidence="7" id="KW-0228">DNA excision</keyword>
<evidence type="ECO:0000256" key="15">
    <source>
        <dbReference type="ARBA" id="ARBA00039316"/>
    </source>
</evidence>